<sequence length="258" mass="30371">MKCIYCKKEVIGKEKTNEHVIPQWIIKKLDIKKKQLSFTSISEKLEVFKPTTPIPHTFTHKVCATCNNGWLCDIDESCKDLLEVMIDGKEAKDFLNRESVEKLRTLIYKIFLNFFATSPSSFKEKKLNFYHDFFKTKKPPENVYLFVTPFINDKIFSMNHLDGWQQLYENQIIDDDGSGLRFKFYLQLGETALVLCSSGDKRNMIVYDERYLIPLYISRFSIPTNFEQTTPDFHPALRTEVNHFLYDSIRVSRALIFK</sequence>
<dbReference type="AlphaFoldDB" id="A0A446ZLS4"/>
<name>A0A446ZLS4_ACICA</name>
<evidence type="ECO:0008006" key="3">
    <source>
        <dbReference type="Google" id="ProtNLM"/>
    </source>
</evidence>
<organism evidence="1 2">
    <name type="scientific">Acinetobacter calcoaceticus</name>
    <dbReference type="NCBI Taxonomy" id="471"/>
    <lineage>
        <taxon>Bacteria</taxon>
        <taxon>Pseudomonadati</taxon>
        <taxon>Pseudomonadota</taxon>
        <taxon>Gammaproteobacteria</taxon>
        <taxon>Moraxellales</taxon>
        <taxon>Moraxellaceae</taxon>
        <taxon>Acinetobacter</taxon>
        <taxon>Acinetobacter calcoaceticus/baumannii complex</taxon>
    </lineage>
</organism>
<gene>
    <name evidence="1" type="ORF">AC2117_02636</name>
</gene>
<accession>A0A446ZLS4</accession>
<reference evidence="1 2" key="1">
    <citation type="submission" date="2018-08" db="EMBL/GenBank/DDBJ databases">
        <authorList>
            <person name="Gonzaga-Molto A."/>
        </authorList>
    </citation>
    <scope>NUCLEOTIDE SEQUENCE [LARGE SCALE GENOMIC DNA]</scope>
    <source>
        <strain evidence="1">Acinetobacter calcoaceticus str. 2117</strain>
    </source>
</reference>
<protein>
    <recommendedName>
        <fullName evidence="3">HNH endonuclease</fullName>
    </recommendedName>
</protein>
<dbReference type="OrthoDB" id="4578725at2"/>
<dbReference type="Proteomes" id="UP000294355">
    <property type="component" value="Chromosome"/>
</dbReference>
<evidence type="ECO:0000313" key="1">
    <source>
        <dbReference type="EMBL" id="VAX45438.1"/>
    </source>
</evidence>
<dbReference type="EMBL" id="LS999521">
    <property type="protein sequence ID" value="VAX45438.1"/>
    <property type="molecule type" value="Genomic_DNA"/>
</dbReference>
<proteinExistence type="predicted"/>
<dbReference type="RefSeq" id="WP_133974708.1">
    <property type="nucleotide sequence ID" value="NZ_LS999521.1"/>
</dbReference>
<evidence type="ECO:0000313" key="2">
    <source>
        <dbReference type="Proteomes" id="UP000294355"/>
    </source>
</evidence>